<feature type="non-terminal residue" evidence="2">
    <location>
        <position position="1"/>
    </location>
</feature>
<dbReference type="RefSeq" id="XP_007392756.1">
    <property type="nucleotide sequence ID" value="XM_007392694.1"/>
</dbReference>
<dbReference type="InterPro" id="IPR004875">
    <property type="entry name" value="DDE_SF_endonuclease_dom"/>
</dbReference>
<gene>
    <name evidence="2" type="ORF">PHACADRAFT_51338</name>
</gene>
<dbReference type="AlphaFoldDB" id="K5V5J0"/>
<evidence type="ECO:0000313" key="2">
    <source>
        <dbReference type="EMBL" id="EKM57916.1"/>
    </source>
</evidence>
<organism evidence="2 3">
    <name type="scientific">Phanerochaete carnosa (strain HHB-10118-sp)</name>
    <name type="common">White-rot fungus</name>
    <name type="synonym">Peniophora carnosa</name>
    <dbReference type="NCBI Taxonomy" id="650164"/>
    <lineage>
        <taxon>Eukaryota</taxon>
        <taxon>Fungi</taxon>
        <taxon>Dikarya</taxon>
        <taxon>Basidiomycota</taxon>
        <taxon>Agaricomycotina</taxon>
        <taxon>Agaricomycetes</taxon>
        <taxon>Polyporales</taxon>
        <taxon>Phanerochaetaceae</taxon>
        <taxon>Phanerochaete</taxon>
    </lineage>
</organism>
<dbReference type="GeneID" id="18919955"/>
<dbReference type="KEGG" id="pco:PHACADRAFT_51338"/>
<protein>
    <recommendedName>
        <fullName evidence="1">DDE-1 domain-containing protein</fullName>
    </recommendedName>
</protein>
<dbReference type="Proteomes" id="UP000008370">
    <property type="component" value="Unassembled WGS sequence"/>
</dbReference>
<name>K5V5J0_PHACS</name>
<dbReference type="HOGENOM" id="CLU_2533694_0_0_1"/>
<dbReference type="InParanoid" id="K5V5J0"/>
<feature type="non-terminal residue" evidence="2">
    <location>
        <position position="84"/>
    </location>
</feature>
<dbReference type="GO" id="GO:0003676">
    <property type="term" value="F:nucleic acid binding"/>
    <property type="evidence" value="ECO:0007669"/>
    <property type="project" value="InterPro"/>
</dbReference>
<dbReference type="OrthoDB" id="2800420at2759"/>
<sequence length="84" mass="9293">LRLNTKGWTGQEIGVIWLEKNFEPETATCNCSGASCLLILDGHNFHCTYCFIKYAANHSILVVCLSSHTIHALQPCNVEVFGPL</sequence>
<proteinExistence type="predicted"/>
<accession>K5V5J0</accession>
<dbReference type="Pfam" id="PF03184">
    <property type="entry name" value="DDE_1"/>
    <property type="match status" value="1"/>
</dbReference>
<keyword evidence="3" id="KW-1185">Reference proteome</keyword>
<reference evidence="2 3" key="1">
    <citation type="journal article" date="2012" name="BMC Genomics">
        <title>Comparative genomics of the white-rot fungi, Phanerochaete carnosa and P. chrysosporium, to elucidate the genetic basis of the distinct wood types they colonize.</title>
        <authorList>
            <person name="Suzuki H."/>
            <person name="MacDonald J."/>
            <person name="Syed K."/>
            <person name="Salamov A."/>
            <person name="Hori C."/>
            <person name="Aerts A."/>
            <person name="Henrissat B."/>
            <person name="Wiebenga A."/>
            <person name="vanKuyk P.A."/>
            <person name="Barry K."/>
            <person name="Lindquist E."/>
            <person name="LaButti K."/>
            <person name="Lapidus A."/>
            <person name="Lucas S."/>
            <person name="Coutinho P."/>
            <person name="Gong Y."/>
            <person name="Samejima M."/>
            <person name="Mahadevan R."/>
            <person name="Abou-Zaid M."/>
            <person name="de Vries R.P."/>
            <person name="Igarashi K."/>
            <person name="Yadav J.S."/>
            <person name="Grigoriev I.V."/>
            <person name="Master E.R."/>
        </authorList>
    </citation>
    <scope>NUCLEOTIDE SEQUENCE [LARGE SCALE GENOMIC DNA]</scope>
    <source>
        <strain evidence="2 3">HHB-10118-sp</strain>
    </source>
</reference>
<evidence type="ECO:0000313" key="3">
    <source>
        <dbReference type="Proteomes" id="UP000008370"/>
    </source>
</evidence>
<evidence type="ECO:0000259" key="1">
    <source>
        <dbReference type="Pfam" id="PF03184"/>
    </source>
</evidence>
<feature type="domain" description="DDE-1" evidence="1">
    <location>
        <begin position="2"/>
        <end position="83"/>
    </location>
</feature>
<dbReference type="EMBL" id="JH930470">
    <property type="protein sequence ID" value="EKM57916.1"/>
    <property type="molecule type" value="Genomic_DNA"/>
</dbReference>